<keyword evidence="4" id="KW-0808">Transferase</keyword>
<evidence type="ECO:0000259" key="9">
    <source>
        <dbReference type="PROSITE" id="PS51038"/>
    </source>
</evidence>
<evidence type="ECO:0000256" key="8">
    <source>
        <dbReference type="SAM" id="MobiDB-lite"/>
    </source>
</evidence>
<reference evidence="10 11" key="1">
    <citation type="journal article" date="2015" name="Environ. Microbiol.">
        <title>Metagenome sequence of Elaphomyces granulatus from sporocarp tissue reveals Ascomycota ectomycorrhizal fingerprints of genome expansion and a Proteobacteria-rich microbiome.</title>
        <authorList>
            <person name="Quandt C.A."/>
            <person name="Kohler A."/>
            <person name="Hesse C.N."/>
            <person name="Sharpton T.J."/>
            <person name="Martin F."/>
            <person name="Spatafora J.W."/>
        </authorList>
    </citation>
    <scope>NUCLEOTIDE SEQUENCE [LARGE SCALE GENOMIC DNA]</scope>
    <source>
        <strain evidence="10 11">OSC145934</strain>
    </source>
</reference>
<evidence type="ECO:0000256" key="2">
    <source>
        <dbReference type="ARBA" id="ARBA00011975"/>
    </source>
</evidence>
<dbReference type="PANTHER" id="PTHR10629:SF54">
    <property type="entry name" value="DNA METHYLTRANSFERASE DIM-2"/>
    <property type="match status" value="1"/>
</dbReference>
<keyword evidence="7" id="KW-0539">Nucleus</keyword>
<feature type="region of interest" description="Disordered" evidence="8">
    <location>
        <begin position="626"/>
        <end position="648"/>
    </location>
</feature>
<comment type="subcellular location">
    <subcellularLocation>
        <location evidence="1">Nucleus</location>
    </subcellularLocation>
</comment>
<dbReference type="InterPro" id="IPR001025">
    <property type="entry name" value="BAH_dom"/>
</dbReference>
<keyword evidence="5" id="KW-0949">S-adenosyl-L-methionine</keyword>
<evidence type="ECO:0000313" key="10">
    <source>
        <dbReference type="EMBL" id="OXV11904.1"/>
    </source>
</evidence>
<dbReference type="SUPFAM" id="SSF53335">
    <property type="entry name" value="S-adenosyl-L-methionine-dependent methyltransferases"/>
    <property type="match status" value="1"/>
</dbReference>
<sequence length="834" mass="95445">MSDTSFTIGNETLDYSSSDNGTVLHEILCSREQVDDSQTPLESAGGHNDHLEIRVPNLTFPLSQYSGWEPPYPLTDEEVVVRSLLETSRVKNKKYADDNFLSLDLDDFTIYRGPSQASPNEMALLSEVATKQGNITYFFDGILLDGLSDPKFLRNIPFKFVSTGGYQDIQQHTVGSDIWIQSVYGRKISHIWYHLLNPSAVYKPYHTAFTWLADFAKHFVDFLSQHTAVELDHFRAYFSSWLHKIHGGDCTFGTWFSQYGKPDFRQAVVVHSDYLFKQALDIDLKYKSQQVWSEINLTQSIVKRKIERIKRTVVTPYIYNCFKDMEWGNYLQPVHSTQAVLSKCQVRLEKLGFNPIRSEIPVISVEQGLASAPVLRGKREIRPGDVVAVKQDDITVWRSDDAKALWYALVQRIHRDQNNRIWLYVIWLYRPTDTICANMFYPHNDELFLSDHCNCRDKKIENTEVLAVPKVAFFSSQKGEEDFFVRQAYCTEEEVFVTLNQNDFYCSHRKTPIPQSTSFLPGTTVLVKAGSILEPAEIVKYWENCTVEIRILLRRGRDFQDYRCRPNELIYTNRTRTVHVKQIQRKCYIRFYTEAERDCGLIPPPYNRDGNGDSFYITSREENNKTCSSLKPIDPTSPPSSLKQGFEPSDAKRKLRALNLFSGGGNFDRGLEEGTAIENEWAIDWEQCAILTYAANCKNPGKVKLFLGSVNDFLYQSIQHKGGDSIARIGEVEFISAGSPCQGYANTNNHRLGENALRNCSMIASAAAYIDHFRPEYAVLENVTTMARRGTDPQSRCLELWCATEQVSVVYLRCCTWFKTTRSSSANTFPSLQG</sequence>
<dbReference type="PROSITE" id="PS51038">
    <property type="entry name" value="BAH"/>
    <property type="match status" value="1"/>
</dbReference>
<dbReference type="Pfam" id="PF25423">
    <property type="entry name" value="DUF7893"/>
    <property type="match status" value="1"/>
</dbReference>
<dbReference type="InterPro" id="IPR050390">
    <property type="entry name" value="C5-Methyltransferase"/>
</dbReference>
<dbReference type="GO" id="GO:0003677">
    <property type="term" value="F:DNA binding"/>
    <property type="evidence" value="ECO:0007669"/>
    <property type="project" value="UniProtKB-KW"/>
</dbReference>
<dbReference type="InterPro" id="IPR043151">
    <property type="entry name" value="BAH_sf"/>
</dbReference>
<evidence type="ECO:0000256" key="3">
    <source>
        <dbReference type="ARBA" id="ARBA00022603"/>
    </source>
</evidence>
<dbReference type="GO" id="GO:0044027">
    <property type="term" value="P:negative regulation of gene expression via chromosomal CpG island methylation"/>
    <property type="evidence" value="ECO:0007669"/>
    <property type="project" value="TreeGrafter"/>
</dbReference>
<dbReference type="SMART" id="SM00439">
    <property type="entry name" value="BAH"/>
    <property type="match status" value="1"/>
</dbReference>
<dbReference type="Pfam" id="PF00145">
    <property type="entry name" value="DNA_methylase"/>
    <property type="match status" value="1"/>
</dbReference>
<dbReference type="Pfam" id="PF01426">
    <property type="entry name" value="BAH"/>
    <property type="match status" value="1"/>
</dbReference>
<dbReference type="Proteomes" id="UP000243515">
    <property type="component" value="Unassembled WGS sequence"/>
</dbReference>
<keyword evidence="6" id="KW-0238">DNA-binding</keyword>
<evidence type="ECO:0000256" key="1">
    <source>
        <dbReference type="ARBA" id="ARBA00004123"/>
    </source>
</evidence>
<dbReference type="GO" id="GO:0005634">
    <property type="term" value="C:nucleus"/>
    <property type="evidence" value="ECO:0007669"/>
    <property type="project" value="UniProtKB-SubCell"/>
</dbReference>
<dbReference type="PANTHER" id="PTHR10629">
    <property type="entry name" value="CYTOSINE-SPECIFIC METHYLTRANSFERASE"/>
    <property type="match status" value="1"/>
</dbReference>
<dbReference type="EMBL" id="NPHW01002234">
    <property type="protein sequence ID" value="OXV11904.1"/>
    <property type="molecule type" value="Genomic_DNA"/>
</dbReference>
<feature type="domain" description="BAH" evidence="9">
    <location>
        <begin position="379"/>
        <end position="500"/>
    </location>
</feature>
<evidence type="ECO:0000256" key="6">
    <source>
        <dbReference type="ARBA" id="ARBA00023125"/>
    </source>
</evidence>
<dbReference type="InterPro" id="IPR057215">
    <property type="entry name" value="DUF7893"/>
</dbReference>
<gene>
    <name evidence="10" type="ORF">Egran_00331</name>
</gene>
<dbReference type="GO" id="GO:0032259">
    <property type="term" value="P:methylation"/>
    <property type="evidence" value="ECO:0007669"/>
    <property type="project" value="UniProtKB-KW"/>
</dbReference>
<dbReference type="AlphaFoldDB" id="A0A232M6H8"/>
<dbReference type="InterPro" id="IPR001525">
    <property type="entry name" value="C5_MeTfrase"/>
</dbReference>
<dbReference type="Gene3D" id="2.30.30.490">
    <property type="match status" value="1"/>
</dbReference>
<proteinExistence type="predicted"/>
<organism evidence="10 11">
    <name type="scientific">Elaphomyces granulatus</name>
    <dbReference type="NCBI Taxonomy" id="519963"/>
    <lineage>
        <taxon>Eukaryota</taxon>
        <taxon>Fungi</taxon>
        <taxon>Dikarya</taxon>
        <taxon>Ascomycota</taxon>
        <taxon>Pezizomycotina</taxon>
        <taxon>Eurotiomycetes</taxon>
        <taxon>Eurotiomycetidae</taxon>
        <taxon>Eurotiales</taxon>
        <taxon>Elaphomycetaceae</taxon>
        <taxon>Elaphomyces</taxon>
    </lineage>
</organism>
<accession>A0A232M6H8</accession>
<evidence type="ECO:0000256" key="7">
    <source>
        <dbReference type="ARBA" id="ARBA00023242"/>
    </source>
</evidence>
<evidence type="ECO:0000256" key="4">
    <source>
        <dbReference type="ARBA" id="ARBA00022679"/>
    </source>
</evidence>
<dbReference type="Gene3D" id="3.40.50.150">
    <property type="entry name" value="Vaccinia Virus protein VP39"/>
    <property type="match status" value="1"/>
</dbReference>
<keyword evidence="11" id="KW-1185">Reference proteome</keyword>
<dbReference type="InterPro" id="IPR029063">
    <property type="entry name" value="SAM-dependent_MTases_sf"/>
</dbReference>
<dbReference type="GO" id="GO:0003886">
    <property type="term" value="F:DNA (cytosine-5-)-methyltransferase activity"/>
    <property type="evidence" value="ECO:0007669"/>
    <property type="project" value="UniProtKB-EC"/>
</dbReference>
<keyword evidence="3" id="KW-0489">Methyltransferase</keyword>
<evidence type="ECO:0000256" key="5">
    <source>
        <dbReference type="ARBA" id="ARBA00022691"/>
    </source>
</evidence>
<comment type="caution">
    <text evidence="10">The sequence shown here is derived from an EMBL/GenBank/DDBJ whole genome shotgun (WGS) entry which is preliminary data.</text>
</comment>
<dbReference type="EC" id="2.1.1.37" evidence="2"/>
<protein>
    <recommendedName>
        <fullName evidence="2">DNA (cytosine-5-)-methyltransferase</fullName>
        <ecNumber evidence="2">2.1.1.37</ecNumber>
    </recommendedName>
</protein>
<name>A0A232M6H8_9EURO</name>
<dbReference type="GO" id="GO:0003682">
    <property type="term" value="F:chromatin binding"/>
    <property type="evidence" value="ECO:0007669"/>
    <property type="project" value="InterPro"/>
</dbReference>
<dbReference type="OrthoDB" id="5376140at2759"/>
<evidence type="ECO:0000313" key="11">
    <source>
        <dbReference type="Proteomes" id="UP000243515"/>
    </source>
</evidence>